<evidence type="ECO:0000256" key="2">
    <source>
        <dbReference type="SAM" id="MobiDB-lite"/>
    </source>
</evidence>
<dbReference type="OrthoDB" id="10558133at2759"/>
<feature type="compositionally biased region" description="Low complexity" evidence="2">
    <location>
        <begin position="61"/>
        <end position="72"/>
    </location>
</feature>
<evidence type="ECO:0000313" key="5">
    <source>
        <dbReference type="EMBL" id="CAL4807954.1"/>
    </source>
</evidence>
<dbReference type="Proteomes" id="UP001152797">
    <property type="component" value="Unassembled WGS sequence"/>
</dbReference>
<reference evidence="3" key="1">
    <citation type="submission" date="2022-10" db="EMBL/GenBank/DDBJ databases">
        <authorList>
            <person name="Chen Y."/>
            <person name="Dougan E. K."/>
            <person name="Chan C."/>
            <person name="Rhodes N."/>
            <person name="Thang M."/>
        </authorList>
    </citation>
    <scope>NUCLEOTIDE SEQUENCE</scope>
</reference>
<dbReference type="EMBL" id="CAMXCT030006823">
    <property type="protein sequence ID" value="CAL4807954.1"/>
    <property type="molecule type" value="Genomic_DNA"/>
</dbReference>
<evidence type="ECO:0000313" key="6">
    <source>
        <dbReference type="Proteomes" id="UP001152797"/>
    </source>
</evidence>
<dbReference type="EMBL" id="CAMXCT010006823">
    <property type="protein sequence ID" value="CAI4020642.1"/>
    <property type="molecule type" value="Genomic_DNA"/>
</dbReference>
<dbReference type="EMBL" id="CAMXCT020006823">
    <property type="protein sequence ID" value="CAL1174017.1"/>
    <property type="molecule type" value="Genomic_DNA"/>
</dbReference>
<evidence type="ECO:0000313" key="4">
    <source>
        <dbReference type="EMBL" id="CAL1174017.1"/>
    </source>
</evidence>
<keyword evidence="6" id="KW-1185">Reference proteome</keyword>
<gene>
    <name evidence="3" type="ORF">C1SCF055_LOCUS45043</name>
</gene>
<sequence>MRSRRLWFLAVLAIAISASIGSWSLLWCRPLSRRSERERVVRHAEDEISKRLGRVSTPRRGSQSEQSEEGSLSGAVGGAVLGGLLLGPFGAIFGANLGSEWGRNSRGPPQEEEMDEDIVQLARLVGRELADAMESKARVLEAKDTLAAKIVRMEDEIKDLTKRAEAALEADDEAAARAFLEKKYPLQQSLETDMSKLKDALRRVTTVEANVKKLEDQALKVSSLLERARDATGAERTALKAEASAFSVKDPLLDRFDL</sequence>
<keyword evidence="1" id="KW-0175">Coiled coil</keyword>
<reference evidence="4" key="2">
    <citation type="submission" date="2024-04" db="EMBL/GenBank/DDBJ databases">
        <authorList>
            <person name="Chen Y."/>
            <person name="Shah S."/>
            <person name="Dougan E. K."/>
            <person name="Thang M."/>
            <person name="Chan C."/>
        </authorList>
    </citation>
    <scope>NUCLEOTIDE SEQUENCE [LARGE SCALE GENOMIC DNA]</scope>
</reference>
<evidence type="ECO:0000256" key="1">
    <source>
        <dbReference type="SAM" id="Coils"/>
    </source>
</evidence>
<organism evidence="3">
    <name type="scientific">Cladocopium goreaui</name>
    <dbReference type="NCBI Taxonomy" id="2562237"/>
    <lineage>
        <taxon>Eukaryota</taxon>
        <taxon>Sar</taxon>
        <taxon>Alveolata</taxon>
        <taxon>Dinophyceae</taxon>
        <taxon>Suessiales</taxon>
        <taxon>Symbiodiniaceae</taxon>
        <taxon>Cladocopium</taxon>
    </lineage>
</organism>
<feature type="coiled-coil region" evidence="1">
    <location>
        <begin position="143"/>
        <end position="170"/>
    </location>
</feature>
<dbReference type="AlphaFoldDB" id="A0A9P1GTR1"/>
<feature type="coiled-coil region" evidence="1">
    <location>
        <begin position="197"/>
        <end position="231"/>
    </location>
</feature>
<comment type="caution">
    <text evidence="3">The sequence shown here is derived from an EMBL/GenBank/DDBJ whole genome shotgun (WGS) entry which is preliminary data.</text>
</comment>
<proteinExistence type="predicted"/>
<feature type="region of interest" description="Disordered" evidence="2">
    <location>
        <begin position="51"/>
        <end position="72"/>
    </location>
</feature>
<accession>A0A9P1GTR1</accession>
<protein>
    <submittedName>
        <fullName evidence="5">Inositol-1,4,5-trisphosphate 5-phosphatase 1</fullName>
    </submittedName>
</protein>
<name>A0A9P1GTR1_9DINO</name>
<evidence type="ECO:0000313" key="3">
    <source>
        <dbReference type="EMBL" id="CAI4020642.1"/>
    </source>
</evidence>